<evidence type="ECO:0000313" key="10">
    <source>
        <dbReference type="EMBL" id="AWT43344.1"/>
    </source>
</evidence>
<dbReference type="AlphaFoldDB" id="A0A2U9P244"/>
<dbReference type="PANTHER" id="PTHR43884">
    <property type="entry name" value="ACYL-COA DEHYDROGENASE"/>
    <property type="match status" value="1"/>
</dbReference>
<dbReference type="SUPFAM" id="SSF56645">
    <property type="entry name" value="Acyl-CoA dehydrogenase NM domain-like"/>
    <property type="match status" value="1"/>
</dbReference>
<dbReference type="GO" id="GO:0050660">
    <property type="term" value="F:flavin adenine dinucleotide binding"/>
    <property type="evidence" value="ECO:0007669"/>
    <property type="project" value="InterPro"/>
</dbReference>
<keyword evidence="4 5" id="KW-0274">FAD</keyword>
<organism evidence="10 11">
    <name type="scientific">Streptomyces actuosus</name>
    <dbReference type="NCBI Taxonomy" id="1885"/>
    <lineage>
        <taxon>Bacteria</taxon>
        <taxon>Bacillati</taxon>
        <taxon>Actinomycetota</taxon>
        <taxon>Actinomycetes</taxon>
        <taxon>Kitasatosporales</taxon>
        <taxon>Streptomycetaceae</taxon>
        <taxon>Streptomyces</taxon>
    </lineage>
</organism>
<dbReference type="InterPro" id="IPR046373">
    <property type="entry name" value="Acyl-CoA_Oxase/DH_mid-dom_sf"/>
</dbReference>
<evidence type="ECO:0000256" key="3">
    <source>
        <dbReference type="ARBA" id="ARBA00022630"/>
    </source>
</evidence>
<evidence type="ECO:0000256" key="4">
    <source>
        <dbReference type="ARBA" id="ARBA00022827"/>
    </source>
</evidence>
<dbReference type="InterPro" id="IPR009100">
    <property type="entry name" value="AcylCoA_DH/oxidase_NM_dom_sf"/>
</dbReference>
<dbReference type="Pfam" id="PF02770">
    <property type="entry name" value="Acyl-CoA_dh_M"/>
    <property type="match status" value="1"/>
</dbReference>
<dbReference type="GO" id="GO:0005886">
    <property type="term" value="C:plasma membrane"/>
    <property type="evidence" value="ECO:0007669"/>
    <property type="project" value="TreeGrafter"/>
</dbReference>
<comment type="cofactor">
    <cofactor evidence="1 5">
        <name>FAD</name>
        <dbReference type="ChEBI" id="CHEBI:57692"/>
    </cofactor>
</comment>
<evidence type="ECO:0000259" key="9">
    <source>
        <dbReference type="Pfam" id="PF02771"/>
    </source>
</evidence>
<keyword evidence="11" id="KW-1185">Reference proteome</keyword>
<accession>A0A2U9P244</accession>
<dbReference type="Pfam" id="PF00441">
    <property type="entry name" value="Acyl-CoA_dh_1"/>
    <property type="match status" value="1"/>
</dbReference>
<name>A0A2U9P244_STRAS</name>
<dbReference type="EMBL" id="CP029788">
    <property type="protein sequence ID" value="AWT43344.1"/>
    <property type="molecule type" value="Genomic_DNA"/>
</dbReference>
<dbReference type="Gene3D" id="2.40.110.10">
    <property type="entry name" value="Butyryl-CoA Dehydrogenase, subunit A, domain 2"/>
    <property type="match status" value="1"/>
</dbReference>
<dbReference type="InterPro" id="IPR006091">
    <property type="entry name" value="Acyl-CoA_Oxase/DH_mid-dom"/>
</dbReference>
<dbReference type="Gene3D" id="1.10.540.10">
    <property type="entry name" value="Acyl-CoA dehydrogenase/oxidase, N-terminal domain"/>
    <property type="match status" value="1"/>
</dbReference>
<dbReference type="Gene3D" id="1.20.140.10">
    <property type="entry name" value="Butyryl-CoA Dehydrogenase, subunit A, domain 3"/>
    <property type="match status" value="1"/>
</dbReference>
<dbReference type="InterPro" id="IPR036250">
    <property type="entry name" value="AcylCo_DH-like_C"/>
</dbReference>
<dbReference type="CDD" id="cd00567">
    <property type="entry name" value="ACAD"/>
    <property type="match status" value="1"/>
</dbReference>
<feature type="domain" description="Acyl-CoA oxidase/dehydrogenase middle" evidence="8">
    <location>
        <begin position="124"/>
        <end position="223"/>
    </location>
</feature>
<keyword evidence="5" id="KW-0560">Oxidoreductase</keyword>
<dbReference type="Proteomes" id="UP000247634">
    <property type="component" value="Chromosome"/>
</dbReference>
<dbReference type="GO" id="GO:0003995">
    <property type="term" value="F:acyl-CoA dehydrogenase activity"/>
    <property type="evidence" value="ECO:0007669"/>
    <property type="project" value="TreeGrafter"/>
</dbReference>
<dbReference type="OrthoDB" id="3666321at2"/>
<feature type="domain" description="Acyl-CoA dehydrogenase/oxidase N-terminal" evidence="9">
    <location>
        <begin position="33"/>
        <end position="111"/>
    </location>
</feature>
<dbReference type="SUPFAM" id="SSF47203">
    <property type="entry name" value="Acyl-CoA dehydrogenase C-terminal domain-like"/>
    <property type="match status" value="1"/>
</dbReference>
<dbReference type="InterPro" id="IPR009075">
    <property type="entry name" value="AcylCo_DH/oxidase_C"/>
</dbReference>
<keyword evidence="3 5" id="KW-0285">Flavoprotein</keyword>
<comment type="similarity">
    <text evidence="2 5">Belongs to the acyl-CoA dehydrogenase family.</text>
</comment>
<gene>
    <name evidence="10" type="ORF">DMT42_14125</name>
</gene>
<dbReference type="InterPro" id="IPR013786">
    <property type="entry name" value="AcylCoA_DH/ox_N"/>
</dbReference>
<dbReference type="PANTHER" id="PTHR43884:SF19">
    <property type="entry name" value="ACYL-COA DEHYDROGENASE FADE4-RELATED"/>
    <property type="match status" value="1"/>
</dbReference>
<reference evidence="10 11" key="1">
    <citation type="submission" date="2018-06" db="EMBL/GenBank/DDBJ databases">
        <title>The complete genome sequence of a nosiheptide producer Streptomyces actuosus ATCC 25421: deducing the ability of producing a new class III lantibiotics.</title>
        <authorList>
            <person name="Liu W."/>
            <person name="Sun F."/>
            <person name="Hu Y."/>
        </authorList>
    </citation>
    <scope>NUCLEOTIDE SEQUENCE [LARGE SCALE GENOMIC DNA]</scope>
    <source>
        <strain evidence="10 11">ATCC 25421</strain>
    </source>
</reference>
<evidence type="ECO:0000256" key="2">
    <source>
        <dbReference type="ARBA" id="ARBA00009347"/>
    </source>
</evidence>
<protein>
    <submittedName>
        <fullName evidence="10">Acyl-CoA dehydrogenase</fullName>
    </submittedName>
</protein>
<evidence type="ECO:0000256" key="6">
    <source>
        <dbReference type="SAM" id="MobiDB-lite"/>
    </source>
</evidence>
<dbReference type="KEGG" id="sact:DMT42_14125"/>
<evidence type="ECO:0000256" key="5">
    <source>
        <dbReference type="RuleBase" id="RU362125"/>
    </source>
</evidence>
<sequence>MEHPPYRLAGELDAFLGDPTDPSEPFSYARCVELDEKEEFPAGICHRLEEWGLADHYVPVRHGGRLRDYEHLLQLIRTVARRDLTVAIGHGKTYLGGVCVWIAGSDEQAGRLGADIRAGVPVSLGLTERAHGSDLLAGEVQGEGATADESGGWLVSGEKWLINNATRGSVLSLLTRTDPAGGPRGFSVLLVDKRELDEDTYRHLPKIPTHGIRGADISGIAFDGARVPRTALVGTEGGGVETVIKALQLTRTLCAALSLGAGDHGLAIGLDFAEERELYGRKLIELPQARRLLTAAAADVLLHEAVALVAARAVQCQTGEMSVTSAVTKYLLPTGTEEVLDGVTRVLGARAFLKGVHADGRFQKLERDHRIVGLFDGNTLVNLNSLVNQFRTLSRGWRRGRGDVQGAAVAYDLTAELPPLDPSQLSVVARGCGVLAALPAGVEELDRLAERDPALAPAAVAAHRLLDVTDAVHEEMAGYPAVMTDVPPQAFDTARHFTLCWAGAACLGLWLGTVRAAADGETAGLWRDALWLRAALDRVLSRLGERPDGPAAPGDRNGIHEALLTELRAARHSGRLFSLLAQPERRAPGPETAGVAAGESERTSC</sequence>
<evidence type="ECO:0000256" key="1">
    <source>
        <dbReference type="ARBA" id="ARBA00001974"/>
    </source>
</evidence>
<proteinExistence type="inferred from homology"/>
<dbReference type="Pfam" id="PF02771">
    <property type="entry name" value="Acyl-CoA_dh_N"/>
    <property type="match status" value="1"/>
</dbReference>
<feature type="domain" description="Acyl-CoA dehydrogenase/oxidase C-terminal" evidence="7">
    <location>
        <begin position="237"/>
        <end position="386"/>
    </location>
</feature>
<evidence type="ECO:0000313" key="11">
    <source>
        <dbReference type="Proteomes" id="UP000247634"/>
    </source>
</evidence>
<dbReference type="InterPro" id="IPR037069">
    <property type="entry name" value="AcylCoA_DH/ox_N_sf"/>
</dbReference>
<evidence type="ECO:0000259" key="8">
    <source>
        <dbReference type="Pfam" id="PF02770"/>
    </source>
</evidence>
<feature type="region of interest" description="Disordered" evidence="6">
    <location>
        <begin position="583"/>
        <end position="605"/>
    </location>
</feature>
<evidence type="ECO:0000259" key="7">
    <source>
        <dbReference type="Pfam" id="PF00441"/>
    </source>
</evidence>